<dbReference type="Pfam" id="PF02247">
    <property type="entry name" value="Como_LCP"/>
    <property type="match status" value="1"/>
</dbReference>
<comment type="subcellular location">
    <subcellularLocation>
        <location evidence="2">Host cell junction</location>
        <location evidence="2">Host plasmodesma</location>
    </subcellularLocation>
    <subcellularLocation>
        <location evidence="1">Virion</location>
    </subcellularLocation>
</comment>
<evidence type="ECO:0000256" key="9">
    <source>
        <dbReference type="ARBA" id="ARBA00023081"/>
    </source>
</evidence>
<dbReference type="GO" id="GO:0039617">
    <property type="term" value="C:T=3 icosahedral viral capsid"/>
    <property type="evidence" value="ECO:0007669"/>
    <property type="project" value="UniProtKB-KW"/>
</dbReference>
<evidence type="ECO:0000256" key="7">
    <source>
        <dbReference type="ARBA" id="ARBA00023031"/>
    </source>
</evidence>
<organism evidence="11">
    <name type="scientific">Grapevine fabavirus 2</name>
    <dbReference type="NCBI Taxonomy" id="3115799"/>
    <lineage>
        <taxon>Viruses</taxon>
        <taxon>Riboviria</taxon>
        <taxon>Orthornavirae</taxon>
        <taxon>Pisuviricota</taxon>
        <taxon>Pisoniviricetes</taxon>
        <taxon>Picornavirales</taxon>
        <taxon>Secoviridae</taxon>
        <taxon>Comovirinae</taxon>
        <taxon>Fabavirus</taxon>
    </lineage>
</organism>
<dbReference type="GO" id="GO:0044219">
    <property type="term" value="C:host cell plasmodesma"/>
    <property type="evidence" value="ECO:0007669"/>
    <property type="project" value="UniProtKB-SubCell"/>
</dbReference>
<dbReference type="SUPFAM" id="SSF88633">
    <property type="entry name" value="Positive stranded ssRNA viruses"/>
    <property type="match status" value="3"/>
</dbReference>
<keyword evidence="4" id="KW-0813">Transport</keyword>
<accession>A0AAT9J7T7</accession>
<dbReference type="InterPro" id="IPR003182">
    <property type="entry name" value="RNA2_polyprotein"/>
</dbReference>
<reference evidence="11" key="2">
    <citation type="journal article" date="2024" name="Arch. Virol.">
        <title>Probing of plant transcriptomes reveals the hidden genetic diversity of the family Secoviridae.</title>
        <authorList>
            <person name="Sidharthan V.K."/>
            <person name="Reddy V."/>
            <person name="Kiran G."/>
            <person name="Rajeswari V."/>
            <person name="Baranwal V.K."/>
            <person name="Kumar M.K."/>
            <person name="Kumar K.S."/>
        </authorList>
    </citation>
    <scope>NUCLEOTIDE SEQUENCE</scope>
    <source>
        <strain evidence="11">Grapevine</strain>
    </source>
</reference>
<sequence length="1870" mass="210659">MVLTGTALQVRDFLRVAEQRLFWVDNARFPPGYTMPRMLMKIPWKGDIFDSSQLVKLEGYDSEDFDRFKRAVFADHLEEKFVKGFFDRYWNVRDARVEVHVGDIWVVHANEHLLAMRARVYIHSAFAEMEAVKKVLQEYPNWKFLESYSIPAQYKIDTQLSLIVEKKVDMLARRLGVALNSGQKLQEKVESVYRHVLHEDLPSYECALLDSVVDFLDQHRSVKKEIIWSSDVMDVLIKQMRNFYARLVKLDYSLEPNLESFSDWTLEVGLDSMIRNCSKAVKLYDILLRFVNACIDYLDGQLSAAVKGNVKPVYLRPLQETLVTSENVGRIMQDLEMRLKVMEGTISAIESVVVYDKRRDIANELTVEHVAERIANVVQTLDQIREVLVASGVKVPKFQIKAALPRLRAFGWVPEVVSQLLSHWQNILTAVSLVDSLIDKVKSGWQKKLPAAAFVGDSLETVGASASVPLSEAVECCWKYLMDVLSFLKGEQTRDVEAPIHLQPNPDGTLPPQYGFFDDVNPFVTPGTSAKVEELANWIATTGYKKGEFLKSDVAKCLVAAQWVGDVRISGKDFQQILAQLSDPSGDIVFPRPDAIVLPALPVLKPPDIDASMEGRSMTMAIVHWKRYIDNQLGVLASAINADRERDNELDRRCAQLGGEVTSTNKRVNGVISRLEKIERKPGLIIPENPTGGPVVEPDDETIRALRDRVLACEKTVGEWLRLVPAEGFMPAMDNKLRDFYREFSMIKQQLSDLMGSKPSGGQPLDDASGIGKQVKDLAGIVSVIEKKVVNFPEQGFDLIKWVKDFAALTTAVTNIETSITNLNSFKNRFEPHENTLKSFDSYFRDVVPTLVTKKDFNDYSWLLTDLQKNVNKIRDLPEGFSESFGTVVRFVAVLKEARDLVEMSNSIGSLQRRMDDYDKSGGNTFETRLKKVEEKRSLTEQEVELLSALPKDLLKLKEITRAVVTVVNESNASNPEFRPIAFAEADCFGDIDQDYTINGFVVSCVEWLETLPLQGIECVYRKKLLAELRAGRVSPIGKEWLKDWNARYDRKVVGTVASERFVPEEEFFIGEERVPLLSWLERIKVDGGLDVKRRRLIIDQRKGYPLTVVSREWIHDLQLAIMPPEIEPEADVIENACDLSNGSDVGTAGDVGDVGSDGCENDGVMVHVRQGSIPHRKELSECLGYTVGKGRIWLTPAECFHVLSHWMISLWIWFCHPNVDFTGQWDVWRTEYEEAGKPILRSICQADVIEDTKDEAPVVGGTVKMIDKQLEYVEQLEVPGNLHANQRVIMAGKNAVSNTMTASYIIWKRGMTELYSANGPFVQMFGPTGMLQGGLSLHLRLNLTPLAGLGLLVGYAEGGDVGVTMDYATAISYPHVIWNPACEDSCLFEFFVNSCVDHWHPSFLLGHPGVVFMLMISNWSPAPPHNMAFSWKISYEPKITVDRDVVTPMKYVGEYRGNWVSMTFKPNSSTLAVAEHFNLAYPSLQGGLIYSFWETLLGMYHYWRGDVLMQVHKLSSPMVAGTFGCALVPGLKIPKMSSSYLQSIPHVEFTLGMTECRKKFVFPSHLFGFAGATERMNLNRNSVKNDMAFAVWMFDSPTGNKDVSEYILGFEVLGLENCEVMGFNAGYPVTPARFLNSKSQSQAVPERMVVRRDEQSAMAYQVPATMYPYSGNVPAILQNDTEWFHCLSWTPSASHVFGVGKHDFVMFDLYRMCLYELHGKSHALVIPSPFVRLMQSSCWIKGTMRFKLVWAAPEVKVADWDSSLRISVYNDEVMSYRRHHHVATTRGGEHVFTVTAGGCFGGFYPQLYHTLIKKDAPQLVVQVIGSKMAYWELYVQVGADFQVAGVSGSVMAQPTIAGPNPAYDVPIDF</sequence>
<evidence type="ECO:0000256" key="5">
    <source>
        <dbReference type="ARBA" id="ARBA00022561"/>
    </source>
</evidence>
<evidence type="ECO:0000256" key="4">
    <source>
        <dbReference type="ARBA" id="ARBA00022448"/>
    </source>
</evidence>
<evidence type="ECO:0000256" key="2">
    <source>
        <dbReference type="ARBA" id="ARBA00004621"/>
    </source>
</evidence>
<keyword evidence="5" id="KW-0167">Capsid protein</keyword>
<keyword evidence="6" id="KW-0946">Virion</keyword>
<evidence type="ECO:0000256" key="1">
    <source>
        <dbReference type="ARBA" id="ARBA00004328"/>
    </source>
</evidence>
<dbReference type="InterPro" id="IPR003181">
    <property type="entry name" value="Como_LCP"/>
</dbReference>
<dbReference type="GO" id="GO:0046740">
    <property type="term" value="P:transport of virus in host, cell to cell"/>
    <property type="evidence" value="ECO:0007669"/>
    <property type="project" value="UniProtKB-KW"/>
</dbReference>
<dbReference type="EMBL" id="BK065047">
    <property type="protein sequence ID" value="DBA54716.1"/>
    <property type="molecule type" value="Genomic_RNA"/>
</dbReference>
<keyword evidence="8" id="KW-1142">T=3 icosahedral capsid protein</keyword>
<keyword evidence="7" id="KW-0916">Viral movement protein</keyword>
<evidence type="ECO:0000256" key="10">
    <source>
        <dbReference type="ARBA" id="ARBA00032125"/>
    </source>
</evidence>
<evidence type="ECO:0000313" key="11">
    <source>
        <dbReference type="EMBL" id="DBA54716.1"/>
    </source>
</evidence>
<dbReference type="Gene3D" id="2.60.120.20">
    <property type="match status" value="2"/>
</dbReference>
<protein>
    <recommendedName>
        <fullName evidence="3">RNA2 polyprotein</fullName>
    </recommendedName>
    <alternativeName>
        <fullName evidence="10">Genome polyprotein M</fullName>
    </alternativeName>
</protein>
<dbReference type="Pfam" id="PF02248">
    <property type="entry name" value="Como_SCP"/>
    <property type="match status" value="1"/>
</dbReference>
<name>A0AAT9J7T7_9SECO</name>
<evidence type="ECO:0000256" key="6">
    <source>
        <dbReference type="ARBA" id="ARBA00022844"/>
    </source>
</evidence>
<reference evidence="11" key="1">
    <citation type="submission" date="2023-11" db="EMBL/GenBank/DDBJ databases">
        <authorList>
            <person name="Sidharthan V.K."/>
            <person name="Reddy V."/>
            <person name="Kiran G."/>
            <person name="Rajeswari V."/>
            <person name="Baranwal V.K."/>
        </authorList>
    </citation>
    <scope>NUCLEOTIDE SEQUENCE</scope>
    <source>
        <strain evidence="11">Grapevine</strain>
    </source>
</reference>
<dbReference type="GO" id="GO:0005198">
    <property type="term" value="F:structural molecule activity"/>
    <property type="evidence" value="ECO:0007669"/>
    <property type="project" value="InterPro"/>
</dbReference>
<evidence type="ECO:0000256" key="3">
    <source>
        <dbReference type="ARBA" id="ARBA00022361"/>
    </source>
</evidence>
<evidence type="ECO:0000256" key="8">
    <source>
        <dbReference type="ARBA" id="ARBA00023060"/>
    </source>
</evidence>
<dbReference type="InterPro" id="IPR029053">
    <property type="entry name" value="Viral_coat"/>
</dbReference>
<keyword evidence="9" id="KW-1031">Host cell junction</keyword>
<proteinExistence type="predicted"/>